<dbReference type="PANTHER" id="PTHR12732:SF0">
    <property type="entry name" value="PCI DOMAIN-CONTAINING PROTEIN 2"/>
    <property type="match status" value="1"/>
</dbReference>
<dbReference type="GO" id="GO:0003723">
    <property type="term" value="F:RNA binding"/>
    <property type="evidence" value="ECO:0007669"/>
    <property type="project" value="InterPro"/>
</dbReference>
<dbReference type="PANTHER" id="PTHR12732">
    <property type="entry name" value="UNCHARACTERIZED PROTEASOME COMPONENT REGION PCI-CONTAINING"/>
    <property type="match status" value="1"/>
</dbReference>
<dbReference type="OrthoDB" id="10252687at2759"/>
<name>A0A2T2NNJ3_CORCC</name>
<organism evidence="1 2">
    <name type="scientific">Corynespora cassiicola Philippines</name>
    <dbReference type="NCBI Taxonomy" id="1448308"/>
    <lineage>
        <taxon>Eukaryota</taxon>
        <taxon>Fungi</taxon>
        <taxon>Dikarya</taxon>
        <taxon>Ascomycota</taxon>
        <taxon>Pezizomycotina</taxon>
        <taxon>Dothideomycetes</taxon>
        <taxon>Pleosporomycetidae</taxon>
        <taxon>Pleosporales</taxon>
        <taxon>Corynesporascaceae</taxon>
        <taxon>Corynespora</taxon>
    </lineage>
</organism>
<dbReference type="GO" id="GO:0003690">
    <property type="term" value="F:double-stranded DNA binding"/>
    <property type="evidence" value="ECO:0007669"/>
    <property type="project" value="InterPro"/>
</dbReference>
<dbReference type="AlphaFoldDB" id="A0A2T2NNJ3"/>
<sequence length="465" mass="52720">MQAALAIFHEAHAAQSPGWVSETLSPVPPPDNPGRLYEFVRASNEHQVEGDIRYAIKFSKVGRLSPKESNAWTDIFVSYWKAVGAILRAEEARNQHKLGDRQLLQIYDTWKEVVNNLIKYLQNGTLPHWVVMVLHRAANHLRLFAIDADEYLAKSKPVTFSSDLSDDVVSSAPRNEKLEESARLFNRVFALCLGDRNPDLSESRKWGVYAIANLQFKTYFKLKNVSLSKNVVRSIQAQSDLPDFKLYPAAHRVTYKYYVGVLEFLQENYPKAEEHLTEAWDACYPSSHKNQELILNYLIPCCLITKHKVPSKTLLSGSLNLQRIFGPLAACIKSGDLVGFDAALQSNEPELVKRRIFLTLERSRDIAMRNLFRKVYLAAGYEDLKEGQAEKDRIRKSRIPLVHFATALRMGIAGEGSGQYIEDEEVECLLANLIYKVGGFFLGSSTVTDLQSHLTFHYCCMFHGS</sequence>
<protein>
    <submittedName>
        <fullName evidence="1">Uncharacterized protein</fullName>
    </submittedName>
</protein>
<dbReference type="SMART" id="SM00753">
    <property type="entry name" value="PAM"/>
    <property type="match status" value="1"/>
</dbReference>
<accession>A0A2T2NNJ3</accession>
<dbReference type="STRING" id="1448308.A0A2T2NNJ3"/>
<evidence type="ECO:0000313" key="2">
    <source>
        <dbReference type="Proteomes" id="UP000240883"/>
    </source>
</evidence>
<reference evidence="1 2" key="1">
    <citation type="journal article" date="2018" name="Front. Microbiol.">
        <title>Genome-Wide Analysis of Corynespora cassiicola Leaf Fall Disease Putative Effectors.</title>
        <authorList>
            <person name="Lopez D."/>
            <person name="Ribeiro S."/>
            <person name="Label P."/>
            <person name="Fumanal B."/>
            <person name="Venisse J.S."/>
            <person name="Kohler A."/>
            <person name="de Oliveira R.R."/>
            <person name="Labutti K."/>
            <person name="Lipzen A."/>
            <person name="Lail K."/>
            <person name="Bauer D."/>
            <person name="Ohm R.A."/>
            <person name="Barry K.W."/>
            <person name="Spatafora J."/>
            <person name="Grigoriev I.V."/>
            <person name="Martin F.M."/>
            <person name="Pujade-Renaud V."/>
        </authorList>
    </citation>
    <scope>NUCLEOTIDE SEQUENCE [LARGE SCALE GENOMIC DNA]</scope>
    <source>
        <strain evidence="1 2">Philippines</strain>
    </source>
</reference>
<gene>
    <name evidence="1" type="ORF">BS50DRAFT_523992</name>
</gene>
<dbReference type="Proteomes" id="UP000240883">
    <property type="component" value="Unassembled WGS sequence"/>
</dbReference>
<proteinExistence type="predicted"/>
<keyword evidence="2" id="KW-1185">Reference proteome</keyword>
<dbReference type="InterPro" id="IPR045114">
    <property type="entry name" value="Csn12-like"/>
</dbReference>
<dbReference type="EMBL" id="KZ678135">
    <property type="protein sequence ID" value="PSN66638.1"/>
    <property type="molecule type" value="Genomic_DNA"/>
</dbReference>
<evidence type="ECO:0000313" key="1">
    <source>
        <dbReference type="EMBL" id="PSN66638.1"/>
    </source>
</evidence>